<dbReference type="Proteomes" id="UP001055439">
    <property type="component" value="Chromosome 10"/>
</dbReference>
<evidence type="ECO:0000313" key="1">
    <source>
        <dbReference type="EMBL" id="URD79674.1"/>
    </source>
</evidence>
<name>A0A9E7ELI2_9LILI</name>
<evidence type="ECO:0000313" key="2">
    <source>
        <dbReference type="Proteomes" id="UP001055439"/>
    </source>
</evidence>
<dbReference type="EMBL" id="CP097503">
    <property type="protein sequence ID" value="URD79674.1"/>
    <property type="molecule type" value="Genomic_DNA"/>
</dbReference>
<accession>A0A9E7ELI2</accession>
<protein>
    <submittedName>
        <fullName evidence="1">Uncharacterized protein</fullName>
    </submittedName>
</protein>
<keyword evidence="2" id="KW-1185">Reference proteome</keyword>
<organism evidence="1 2">
    <name type="scientific">Musa troglodytarum</name>
    <name type="common">fe'i banana</name>
    <dbReference type="NCBI Taxonomy" id="320322"/>
    <lineage>
        <taxon>Eukaryota</taxon>
        <taxon>Viridiplantae</taxon>
        <taxon>Streptophyta</taxon>
        <taxon>Embryophyta</taxon>
        <taxon>Tracheophyta</taxon>
        <taxon>Spermatophyta</taxon>
        <taxon>Magnoliopsida</taxon>
        <taxon>Liliopsida</taxon>
        <taxon>Zingiberales</taxon>
        <taxon>Musaceae</taxon>
        <taxon>Musa</taxon>
    </lineage>
</organism>
<reference evidence="1" key="1">
    <citation type="submission" date="2022-05" db="EMBL/GenBank/DDBJ databases">
        <title>The Musa troglodytarum L. genome provides insights into the mechanism of non-climacteric behaviour and enrichment of carotenoids.</title>
        <authorList>
            <person name="Wang J."/>
        </authorList>
    </citation>
    <scope>NUCLEOTIDE SEQUENCE</scope>
    <source>
        <tissue evidence="1">Leaf</tissue>
    </source>
</reference>
<dbReference type="AlphaFoldDB" id="A0A9E7ELI2"/>
<gene>
    <name evidence="1" type="ORF">MUK42_02851</name>
</gene>
<proteinExistence type="predicted"/>
<sequence length="134" mass="13993">MLLLNTESVLSGRDLVHSVSSAVTAHALVDGSGADDGNAYTHDPNSISQDAATSVVYEAKADAATAGHSEGVVTDENMASISQNMAGYDSVDRSTSEMTNYRSTEAVMNRSVSKDTGGAVVEQAYDDVTEILPF</sequence>